<evidence type="ECO:0000259" key="9">
    <source>
        <dbReference type="PROSITE" id="PS51144"/>
    </source>
</evidence>
<protein>
    <recommendedName>
        <fullName evidence="2">carbonic anhydrase</fullName>
        <ecNumber evidence="2">4.2.1.1</ecNumber>
    </recommendedName>
</protein>
<dbReference type="PROSITE" id="PS51144">
    <property type="entry name" value="ALPHA_CA_2"/>
    <property type="match status" value="1"/>
</dbReference>
<dbReference type="PANTHER" id="PTHR18952:SF265">
    <property type="entry name" value="CARBONIC ANHYDRASE"/>
    <property type="match status" value="1"/>
</dbReference>
<evidence type="ECO:0000256" key="3">
    <source>
        <dbReference type="ARBA" id="ARBA00022723"/>
    </source>
</evidence>
<dbReference type="AlphaFoldDB" id="A0ABD3MK32"/>
<feature type="region of interest" description="Disordered" evidence="7">
    <location>
        <begin position="227"/>
        <end position="247"/>
    </location>
</feature>
<dbReference type="Gene3D" id="3.10.200.10">
    <property type="entry name" value="Alpha carbonic anhydrase"/>
    <property type="match status" value="1"/>
</dbReference>
<dbReference type="InterPro" id="IPR023561">
    <property type="entry name" value="Carbonic_anhydrase_a-class"/>
</dbReference>
<keyword evidence="8" id="KW-0732">Signal</keyword>
<feature type="chain" id="PRO_5044761095" description="carbonic anhydrase" evidence="8">
    <location>
        <begin position="24"/>
        <end position="423"/>
    </location>
</feature>
<dbReference type="InterPro" id="IPR036398">
    <property type="entry name" value="CA_dom_sf"/>
</dbReference>
<dbReference type="Proteomes" id="UP001530293">
    <property type="component" value="Unassembled WGS sequence"/>
</dbReference>
<dbReference type="PANTHER" id="PTHR18952">
    <property type="entry name" value="CARBONIC ANHYDRASE"/>
    <property type="match status" value="1"/>
</dbReference>
<evidence type="ECO:0000256" key="1">
    <source>
        <dbReference type="ARBA" id="ARBA00010718"/>
    </source>
</evidence>
<feature type="domain" description="Alpha-carbonic anhydrase" evidence="9">
    <location>
        <begin position="39"/>
        <end position="380"/>
    </location>
</feature>
<feature type="signal peptide" evidence="8">
    <location>
        <begin position="1"/>
        <end position="23"/>
    </location>
</feature>
<evidence type="ECO:0000256" key="4">
    <source>
        <dbReference type="ARBA" id="ARBA00022833"/>
    </source>
</evidence>
<keyword evidence="4" id="KW-0862">Zinc</keyword>
<evidence type="ECO:0000256" key="8">
    <source>
        <dbReference type="SAM" id="SignalP"/>
    </source>
</evidence>
<keyword evidence="3" id="KW-0479">Metal-binding</keyword>
<proteinExistence type="inferred from homology"/>
<evidence type="ECO:0000256" key="2">
    <source>
        <dbReference type="ARBA" id="ARBA00012925"/>
    </source>
</evidence>
<reference evidence="10 11" key="1">
    <citation type="submission" date="2024-10" db="EMBL/GenBank/DDBJ databases">
        <title>Updated reference genomes for cyclostephanoid diatoms.</title>
        <authorList>
            <person name="Roberts W.R."/>
            <person name="Alverson A.J."/>
        </authorList>
    </citation>
    <scope>NUCLEOTIDE SEQUENCE [LARGE SCALE GENOMIC DNA]</scope>
    <source>
        <strain evidence="10 11">AJA232-27</strain>
    </source>
</reference>
<evidence type="ECO:0000256" key="6">
    <source>
        <dbReference type="ARBA" id="ARBA00048348"/>
    </source>
</evidence>
<evidence type="ECO:0000313" key="11">
    <source>
        <dbReference type="Proteomes" id="UP001530293"/>
    </source>
</evidence>
<dbReference type="InterPro" id="IPR001148">
    <property type="entry name" value="CA_dom"/>
</dbReference>
<evidence type="ECO:0000313" key="10">
    <source>
        <dbReference type="EMBL" id="KAL3764289.1"/>
    </source>
</evidence>
<evidence type="ECO:0000256" key="5">
    <source>
        <dbReference type="ARBA" id="ARBA00023239"/>
    </source>
</evidence>
<keyword evidence="5" id="KW-0456">Lyase</keyword>
<comment type="similarity">
    <text evidence="1">Belongs to the alpha-carbonic anhydrase family.</text>
</comment>
<dbReference type="EC" id="4.2.1.1" evidence="2"/>
<comment type="catalytic activity">
    <reaction evidence="6">
        <text>hydrogencarbonate + H(+) = CO2 + H2O</text>
        <dbReference type="Rhea" id="RHEA:10748"/>
        <dbReference type="ChEBI" id="CHEBI:15377"/>
        <dbReference type="ChEBI" id="CHEBI:15378"/>
        <dbReference type="ChEBI" id="CHEBI:16526"/>
        <dbReference type="ChEBI" id="CHEBI:17544"/>
        <dbReference type="EC" id="4.2.1.1"/>
    </reaction>
</comment>
<name>A0ABD3MK32_9STRA</name>
<organism evidence="10 11">
    <name type="scientific">Discostella pseudostelligera</name>
    <dbReference type="NCBI Taxonomy" id="259834"/>
    <lineage>
        <taxon>Eukaryota</taxon>
        <taxon>Sar</taxon>
        <taxon>Stramenopiles</taxon>
        <taxon>Ochrophyta</taxon>
        <taxon>Bacillariophyta</taxon>
        <taxon>Coscinodiscophyceae</taxon>
        <taxon>Thalassiosirophycidae</taxon>
        <taxon>Stephanodiscales</taxon>
        <taxon>Stephanodiscaceae</taxon>
        <taxon>Discostella</taxon>
    </lineage>
</organism>
<evidence type="ECO:0000256" key="7">
    <source>
        <dbReference type="SAM" id="MobiDB-lite"/>
    </source>
</evidence>
<comment type="caution">
    <text evidence="10">The sequence shown here is derived from an EMBL/GenBank/DDBJ whole genome shotgun (WGS) entry which is preliminary data.</text>
</comment>
<accession>A0ABD3MK32</accession>
<keyword evidence="11" id="KW-1185">Reference proteome</keyword>
<dbReference type="Pfam" id="PF00194">
    <property type="entry name" value="Carb_anhydrase"/>
    <property type="match status" value="1"/>
</dbReference>
<dbReference type="EMBL" id="JALLBG020000108">
    <property type="protein sequence ID" value="KAL3764289.1"/>
    <property type="molecule type" value="Genomic_DNA"/>
</dbReference>
<dbReference type="GO" id="GO:0046872">
    <property type="term" value="F:metal ion binding"/>
    <property type="evidence" value="ECO:0007669"/>
    <property type="project" value="UniProtKB-KW"/>
</dbReference>
<dbReference type="GO" id="GO:0004089">
    <property type="term" value="F:carbonate dehydratase activity"/>
    <property type="evidence" value="ECO:0007669"/>
    <property type="project" value="UniProtKB-EC"/>
</dbReference>
<feature type="compositionally biased region" description="Polar residues" evidence="7">
    <location>
        <begin position="234"/>
        <end position="245"/>
    </location>
</feature>
<sequence>MAGNVNFILSLSLITFLLLTSSGSTFSEAASANRDDGYFDYDLSGSYGPRKWKNIEKIKDGDYWHSFNLENGLNVTNECGSSTKQSPIDVCAEPTDTCTETHEMRPKPGDYEMNSDLIAKQILPNKLRLLMARRTGDEPDPPQIDFSSTGQGIIDMTNIDFKFPSEHTVCGKVYDGEMQYFVYNSQRKRFLAVSFLLDASETNPKNEHLQEVIDAFMLVYKEDRRKCRRRQRESTSNTAASSFVSSGGRMLHEGDDIDGQYFGAPLNTTTIIEGKREGGLRSHRRQLASPWHPFHPDIQRSIHFWGYSGSITEPPCTKFVDWKIMDVPTPISLTQLAQFKLMLFTHVDEFCHRTSVHDSKGGVARPTQDPLKYYKCTRENYVSDEESSICGENGCDTPFGAGLNRYYPPLVDVTGPPTMTPSN</sequence>
<dbReference type="SUPFAM" id="SSF51069">
    <property type="entry name" value="Carbonic anhydrase"/>
    <property type="match status" value="1"/>
</dbReference>
<gene>
    <name evidence="10" type="ORF">ACHAWU_004101</name>
</gene>